<dbReference type="AlphaFoldDB" id="A0A2I0HIQ8"/>
<accession>A0A2I0HIQ8</accession>
<gene>
    <name evidence="1" type="ORF">CRG98_048035</name>
</gene>
<protein>
    <submittedName>
        <fullName evidence="1">Uncharacterized protein</fullName>
    </submittedName>
</protein>
<evidence type="ECO:0000313" key="1">
    <source>
        <dbReference type="EMBL" id="PKI31574.1"/>
    </source>
</evidence>
<dbReference type="EMBL" id="PGOL01008621">
    <property type="protein sequence ID" value="PKI31574.1"/>
    <property type="molecule type" value="Genomic_DNA"/>
</dbReference>
<reference evidence="1 2" key="1">
    <citation type="submission" date="2017-11" db="EMBL/GenBank/DDBJ databases">
        <title>De-novo sequencing of pomegranate (Punica granatum L.) genome.</title>
        <authorList>
            <person name="Akparov Z."/>
            <person name="Amiraslanov A."/>
            <person name="Hajiyeva S."/>
            <person name="Abbasov M."/>
            <person name="Kaur K."/>
            <person name="Hamwieh A."/>
            <person name="Solovyev V."/>
            <person name="Salamov A."/>
            <person name="Braich B."/>
            <person name="Kosarev P."/>
            <person name="Mahmoud A."/>
            <person name="Hajiyev E."/>
            <person name="Babayeva S."/>
            <person name="Izzatullayeva V."/>
            <person name="Mammadov A."/>
            <person name="Mammadov A."/>
            <person name="Sharifova S."/>
            <person name="Ojaghi J."/>
            <person name="Eynullazada K."/>
            <person name="Bayramov B."/>
            <person name="Abdulazimova A."/>
            <person name="Shahmuradov I."/>
        </authorList>
    </citation>
    <scope>NUCLEOTIDE SEQUENCE [LARGE SCALE GENOMIC DNA]</scope>
    <source>
        <strain evidence="2">cv. AG2017</strain>
        <tissue evidence="1">Leaf</tissue>
    </source>
</reference>
<name>A0A2I0HIQ8_PUNGR</name>
<feature type="non-terminal residue" evidence="1">
    <location>
        <position position="93"/>
    </location>
</feature>
<organism evidence="1 2">
    <name type="scientific">Punica granatum</name>
    <name type="common">Pomegranate</name>
    <dbReference type="NCBI Taxonomy" id="22663"/>
    <lineage>
        <taxon>Eukaryota</taxon>
        <taxon>Viridiplantae</taxon>
        <taxon>Streptophyta</taxon>
        <taxon>Embryophyta</taxon>
        <taxon>Tracheophyta</taxon>
        <taxon>Spermatophyta</taxon>
        <taxon>Magnoliopsida</taxon>
        <taxon>eudicotyledons</taxon>
        <taxon>Gunneridae</taxon>
        <taxon>Pentapetalae</taxon>
        <taxon>rosids</taxon>
        <taxon>malvids</taxon>
        <taxon>Myrtales</taxon>
        <taxon>Lythraceae</taxon>
        <taxon>Punica</taxon>
    </lineage>
</organism>
<comment type="caution">
    <text evidence="1">The sequence shown here is derived from an EMBL/GenBank/DDBJ whole genome shotgun (WGS) entry which is preliminary data.</text>
</comment>
<dbReference type="Proteomes" id="UP000233551">
    <property type="component" value="Unassembled WGS sequence"/>
</dbReference>
<sequence length="93" mass="9949">MGRGPLTSGGRMPGSAAMTLRAVALTHGHRDDGTRGFRPIWRKIAEIRDIGDPGPAGSRAADECCPTYPNRIFFFLIRAGGSRAADQRCPALP</sequence>
<keyword evidence="2" id="KW-1185">Reference proteome</keyword>
<proteinExistence type="predicted"/>
<evidence type="ECO:0000313" key="2">
    <source>
        <dbReference type="Proteomes" id="UP000233551"/>
    </source>
</evidence>